<dbReference type="AlphaFoldDB" id="A0A0L6V4T3"/>
<dbReference type="EMBL" id="LAVV01007563">
    <property type="protein sequence ID" value="KNZ55532.1"/>
    <property type="molecule type" value="Genomic_DNA"/>
</dbReference>
<evidence type="ECO:0000313" key="2">
    <source>
        <dbReference type="EMBL" id="KNZ55532.1"/>
    </source>
</evidence>
<evidence type="ECO:0000313" key="3">
    <source>
        <dbReference type="Proteomes" id="UP000037035"/>
    </source>
</evidence>
<feature type="region of interest" description="Disordered" evidence="1">
    <location>
        <begin position="1"/>
        <end position="35"/>
    </location>
</feature>
<gene>
    <name evidence="2" type="ORF">VP01_2655g4</name>
</gene>
<accession>A0A0L6V4T3</accession>
<reference evidence="2 3" key="1">
    <citation type="submission" date="2015-08" db="EMBL/GenBank/DDBJ databases">
        <title>Next Generation Sequencing and Analysis of the Genome of Puccinia sorghi L Schw, the Causal Agent of Maize Common Rust.</title>
        <authorList>
            <person name="Rochi L."/>
            <person name="Burguener G."/>
            <person name="Darino M."/>
            <person name="Turjanski A."/>
            <person name="Kreff E."/>
            <person name="Dieguez M.J."/>
            <person name="Sacco F."/>
        </authorList>
    </citation>
    <scope>NUCLEOTIDE SEQUENCE [LARGE SCALE GENOMIC DNA]</scope>
    <source>
        <strain evidence="2 3">RO10H11247</strain>
    </source>
</reference>
<protein>
    <submittedName>
        <fullName evidence="2">Uncharacterized protein</fullName>
    </submittedName>
</protein>
<proteinExistence type="predicted"/>
<sequence>MPPCHALHSQLSLTPQDPPRSPRIPQDPPRSRKLRVFKNSWTTSIALRALCQTGTVSGCTQELNSHARTVGLAETPLMSLYQHGLKENIQFVVLMRNIKFTSLRTMQAMALKAGQKNPV</sequence>
<dbReference type="OrthoDB" id="1432677at2759"/>
<name>A0A0L6V4T3_9BASI</name>
<keyword evidence="3" id="KW-1185">Reference proteome</keyword>
<evidence type="ECO:0000256" key="1">
    <source>
        <dbReference type="SAM" id="MobiDB-lite"/>
    </source>
</evidence>
<dbReference type="Proteomes" id="UP000037035">
    <property type="component" value="Unassembled WGS sequence"/>
</dbReference>
<feature type="compositionally biased region" description="Pro residues" evidence="1">
    <location>
        <begin position="16"/>
        <end position="28"/>
    </location>
</feature>
<comment type="caution">
    <text evidence="2">The sequence shown here is derived from an EMBL/GenBank/DDBJ whole genome shotgun (WGS) entry which is preliminary data.</text>
</comment>
<dbReference type="VEuPathDB" id="FungiDB:VP01_2655g4"/>
<organism evidence="2 3">
    <name type="scientific">Puccinia sorghi</name>
    <dbReference type="NCBI Taxonomy" id="27349"/>
    <lineage>
        <taxon>Eukaryota</taxon>
        <taxon>Fungi</taxon>
        <taxon>Dikarya</taxon>
        <taxon>Basidiomycota</taxon>
        <taxon>Pucciniomycotina</taxon>
        <taxon>Pucciniomycetes</taxon>
        <taxon>Pucciniales</taxon>
        <taxon>Pucciniaceae</taxon>
        <taxon>Puccinia</taxon>
    </lineage>
</organism>